<dbReference type="SUPFAM" id="SSF49785">
    <property type="entry name" value="Galactose-binding domain-like"/>
    <property type="match status" value="1"/>
</dbReference>
<dbReference type="Pfam" id="PF08531">
    <property type="entry name" value="Bac_rhamnosid_N"/>
    <property type="match status" value="1"/>
</dbReference>
<dbReference type="InterPro" id="IPR035398">
    <property type="entry name" value="Bac_rhamnosid_C"/>
</dbReference>
<dbReference type="Pfam" id="PF17390">
    <property type="entry name" value="Bac_rhamnosid_C"/>
    <property type="match status" value="1"/>
</dbReference>
<accession>A0A420W1N4</accession>
<dbReference type="InterPro" id="IPR012341">
    <property type="entry name" value="6hp_glycosidase-like_sf"/>
</dbReference>
<evidence type="ECO:0000259" key="7">
    <source>
        <dbReference type="Pfam" id="PF17390"/>
    </source>
</evidence>
<dbReference type="GO" id="GO:0005975">
    <property type="term" value="P:carbohydrate metabolic process"/>
    <property type="evidence" value="ECO:0007669"/>
    <property type="project" value="InterPro"/>
</dbReference>
<dbReference type="AlphaFoldDB" id="A0A420W1N4"/>
<evidence type="ECO:0000313" key="8">
    <source>
        <dbReference type="EMBL" id="RKO72467.1"/>
    </source>
</evidence>
<gene>
    <name evidence="8" type="ORF">D7322_06630</name>
</gene>
<proteinExistence type="predicted"/>
<dbReference type="InterPro" id="IPR008928">
    <property type="entry name" value="6-hairpin_glycosidase_sf"/>
</dbReference>
<dbReference type="Proteomes" id="UP000282423">
    <property type="component" value="Unassembled WGS sequence"/>
</dbReference>
<dbReference type="InterPro" id="IPR035396">
    <property type="entry name" value="Bac_rhamnosid6H"/>
</dbReference>
<dbReference type="PANTHER" id="PTHR33307">
    <property type="entry name" value="ALPHA-RHAMNOSIDASE (EUROFUNG)"/>
    <property type="match status" value="1"/>
</dbReference>
<evidence type="ECO:0000259" key="5">
    <source>
        <dbReference type="Pfam" id="PF08531"/>
    </source>
</evidence>
<evidence type="ECO:0000256" key="1">
    <source>
        <dbReference type="ARBA" id="ARBA00001445"/>
    </source>
</evidence>
<feature type="domain" description="Alpha-L-rhamnosidase C-terminal" evidence="7">
    <location>
        <begin position="786"/>
        <end position="853"/>
    </location>
</feature>
<organism evidence="8 9">
    <name type="scientific">Sphingobacterium puteale</name>
    <dbReference type="NCBI Taxonomy" id="2420510"/>
    <lineage>
        <taxon>Bacteria</taxon>
        <taxon>Pseudomonadati</taxon>
        <taxon>Bacteroidota</taxon>
        <taxon>Sphingobacteriia</taxon>
        <taxon>Sphingobacteriales</taxon>
        <taxon>Sphingobacteriaceae</taxon>
        <taxon>Sphingobacterium</taxon>
    </lineage>
</organism>
<sequence length="865" mass="98026">MTNSFALLSLCLLSVLTSIGYSKSKNIKLYDLRCENLINPNALDNTSPHFSWKIKSPGREMRQQFYEIQVASDSITLLENRQADFWQSNKIASDASVMVPYAGKPLASRSLCYWRVRIWSNQGEQSDWSDIQRFGIGLLKDQPMQGEYIGLKGVHSPLLRKNFHLDAVALSFLHINSLGYYEVYINGKKVGSDVLSPAVSHLNNRSLINTYDVSGYLRKGENSIVLWLGTGWYKKTTGFNVAFDGALVRAQLDIRNTGHWQTKLVSDSSWEGSVTGYADTGPWQALQFGGERVQASRNPTDMDAIALNHRSWSPVSTIALPDIQASPQMTEPNRIQATYRPISIKQLRDSTWLIDMGKTLNGWFELDMKDLKSDQIVVFDYSDALDSAGNFMQQGQRDSYMALGLHRETFRNKFNHHAFQYIKISNLGHRPKKKDVKAHLIHTNFRQTSTFLCSDPDLNAIHTMIQYTMRCLSFSGYMVDCPHLERAGYGGDGNSSTNTLQTMFASSPLFVNWLQAWSDSMREGGSLPHVAPNPGAGGGGPYWCSFFIMASWRTYVNYQDPRLIQRHYSAMKQWLSYVERYSRDGLLTRWPDTKYRDWFLGDWLAPAGVDAGAARSVDLISNCVVSECLATMEKIATVLRLPQEAQDFAKRKEKLDALIHQVFFNKETNQYATGSQLDMSYPMLLGITPKASYAKVKQQLLKESTEKYNNHIAVGLVGVPILTQWATDNNTVDFMYTMLKQRDYPGYLFMLDHGASTTWEYWSGERSRIHNCYNGIGTWFYQAIGGIRVDENQPGYKHILITPQIPKGLTWAKTAIETPYGEVKVDWSIKKHKLKLDITLPVGSTATVKAPAGFEMKDVTINYHH</sequence>
<dbReference type="Gene3D" id="2.60.420.10">
    <property type="entry name" value="Maltose phosphorylase, domain 3"/>
    <property type="match status" value="1"/>
</dbReference>
<evidence type="ECO:0000259" key="6">
    <source>
        <dbReference type="Pfam" id="PF17389"/>
    </source>
</evidence>
<comment type="caution">
    <text evidence="8">The sequence shown here is derived from an EMBL/GenBank/DDBJ whole genome shotgun (WGS) entry which is preliminary data.</text>
</comment>
<dbReference type="InterPro" id="IPR013737">
    <property type="entry name" value="Bac_rhamnosid_N"/>
</dbReference>
<dbReference type="Pfam" id="PF05592">
    <property type="entry name" value="Bac_rhamnosid"/>
    <property type="match status" value="1"/>
</dbReference>
<dbReference type="Gene3D" id="1.50.10.10">
    <property type="match status" value="1"/>
</dbReference>
<dbReference type="Gene3D" id="2.60.120.260">
    <property type="entry name" value="Galactose-binding domain-like"/>
    <property type="match status" value="2"/>
</dbReference>
<dbReference type="InterPro" id="IPR013783">
    <property type="entry name" value="Ig-like_fold"/>
</dbReference>
<dbReference type="InterPro" id="IPR008902">
    <property type="entry name" value="Rhamnosid_concanavalin"/>
</dbReference>
<dbReference type="EMBL" id="RBWS01000005">
    <property type="protein sequence ID" value="RKO72467.1"/>
    <property type="molecule type" value="Genomic_DNA"/>
</dbReference>
<feature type="domain" description="Alpha-L-rhamnosidase concanavalin-like" evidence="4">
    <location>
        <begin position="346"/>
        <end position="442"/>
    </location>
</feature>
<dbReference type="Pfam" id="PF17389">
    <property type="entry name" value="Bac_rhamnosid6H"/>
    <property type="match status" value="1"/>
</dbReference>
<feature type="domain" description="Bacterial alpha-L-rhamnosidase N-terminal" evidence="5">
    <location>
        <begin position="168"/>
        <end position="336"/>
    </location>
</feature>
<dbReference type="InterPro" id="IPR008979">
    <property type="entry name" value="Galactose-bd-like_sf"/>
</dbReference>
<dbReference type="InterPro" id="IPR016007">
    <property type="entry name" value="Alpha_rhamnosid"/>
</dbReference>
<dbReference type="Gene3D" id="2.60.40.10">
    <property type="entry name" value="Immunoglobulins"/>
    <property type="match status" value="1"/>
</dbReference>
<feature type="domain" description="Alpha-L-rhamnosidase six-hairpin glycosidase" evidence="6">
    <location>
        <begin position="446"/>
        <end position="784"/>
    </location>
</feature>
<keyword evidence="9" id="KW-1185">Reference proteome</keyword>
<dbReference type="RefSeq" id="WP_121122489.1">
    <property type="nucleotide sequence ID" value="NZ_RBWS01000005.1"/>
</dbReference>
<comment type="catalytic activity">
    <reaction evidence="1">
        <text>Hydrolysis of terminal non-reducing alpha-L-rhamnose residues in alpha-L-rhamnosides.</text>
        <dbReference type="EC" id="3.2.1.40"/>
    </reaction>
</comment>
<keyword evidence="3" id="KW-0378">Hydrolase</keyword>
<evidence type="ECO:0000256" key="2">
    <source>
        <dbReference type="ARBA" id="ARBA00012652"/>
    </source>
</evidence>
<name>A0A420W1N4_9SPHI</name>
<dbReference type="GO" id="GO:0030596">
    <property type="term" value="F:alpha-L-rhamnosidase activity"/>
    <property type="evidence" value="ECO:0007669"/>
    <property type="project" value="UniProtKB-EC"/>
</dbReference>
<evidence type="ECO:0000313" key="9">
    <source>
        <dbReference type="Proteomes" id="UP000282423"/>
    </source>
</evidence>
<dbReference type="PIRSF" id="PIRSF010631">
    <property type="entry name" value="A-rhamnsds"/>
    <property type="match status" value="1"/>
</dbReference>
<reference evidence="8 9" key="1">
    <citation type="submission" date="2018-10" db="EMBL/GenBank/DDBJ databases">
        <title>Sphingobacterium sp. M05W1-28.</title>
        <authorList>
            <person name="Cai H."/>
        </authorList>
    </citation>
    <scope>NUCLEOTIDE SEQUENCE [LARGE SCALE GENOMIC DNA]</scope>
    <source>
        <strain evidence="8 9">M05W1-28</strain>
    </source>
</reference>
<dbReference type="EC" id="3.2.1.40" evidence="2"/>
<evidence type="ECO:0000256" key="3">
    <source>
        <dbReference type="ARBA" id="ARBA00022801"/>
    </source>
</evidence>
<dbReference type="PANTHER" id="PTHR33307:SF6">
    <property type="entry name" value="ALPHA-RHAMNOSIDASE (EUROFUNG)-RELATED"/>
    <property type="match status" value="1"/>
</dbReference>
<dbReference type="SUPFAM" id="SSF48208">
    <property type="entry name" value="Six-hairpin glycosidases"/>
    <property type="match status" value="1"/>
</dbReference>
<dbReference type="OrthoDB" id="9766741at2"/>
<protein>
    <recommendedName>
        <fullName evidence="2">alpha-L-rhamnosidase</fullName>
        <ecNumber evidence="2">3.2.1.40</ecNumber>
    </recommendedName>
</protein>
<dbReference type="Pfam" id="PF25788">
    <property type="entry name" value="Ig_Rha78A_N"/>
    <property type="match status" value="1"/>
</dbReference>
<evidence type="ECO:0000259" key="4">
    <source>
        <dbReference type="Pfam" id="PF05592"/>
    </source>
</evidence>